<dbReference type="PANTHER" id="PTHR47472">
    <property type="entry name" value="PROPIONYL-COA CARBOXYLASE"/>
    <property type="match status" value="1"/>
</dbReference>
<dbReference type="PANTHER" id="PTHR47472:SF1">
    <property type="entry name" value="DUF1446-DOMAIN-CONTAINING PROTEIN"/>
    <property type="match status" value="1"/>
</dbReference>
<keyword evidence="3" id="KW-1185">Reference proteome</keyword>
<protein>
    <recommendedName>
        <fullName evidence="1">AtuA-like ferredoxin-fold domain-containing protein</fullName>
    </recommendedName>
</protein>
<dbReference type="InterPro" id="IPR056362">
    <property type="entry name" value="AtuA-like_ferredoxin_dom"/>
</dbReference>
<dbReference type="Pfam" id="PF23544">
    <property type="entry name" value="AtuA_ferredoxin"/>
    <property type="match status" value="1"/>
</dbReference>
<dbReference type="RefSeq" id="WP_218673248.1">
    <property type="nucleotide sequence ID" value="NZ_FWYD01000021.1"/>
</dbReference>
<dbReference type="EMBL" id="FWYD01000021">
    <property type="protein sequence ID" value="SMD03987.1"/>
    <property type="molecule type" value="Genomic_DNA"/>
</dbReference>
<organism evidence="2 3">
    <name type="scientific">Primorskyibacter flagellatus</name>
    <dbReference type="NCBI Taxonomy" id="1387277"/>
    <lineage>
        <taxon>Bacteria</taxon>
        <taxon>Pseudomonadati</taxon>
        <taxon>Pseudomonadota</taxon>
        <taxon>Alphaproteobacteria</taxon>
        <taxon>Rhodobacterales</taxon>
        <taxon>Roseobacteraceae</taxon>
        <taxon>Primorskyibacter</taxon>
    </lineage>
</organism>
<proteinExistence type="predicted"/>
<dbReference type="Proteomes" id="UP000192330">
    <property type="component" value="Unassembled WGS sequence"/>
</dbReference>
<name>A0A1W2E3F2_9RHOB</name>
<evidence type="ECO:0000313" key="3">
    <source>
        <dbReference type="Proteomes" id="UP000192330"/>
    </source>
</evidence>
<reference evidence="2 3" key="1">
    <citation type="submission" date="2017-04" db="EMBL/GenBank/DDBJ databases">
        <authorList>
            <person name="Afonso C.L."/>
            <person name="Miller P.J."/>
            <person name="Scott M.A."/>
            <person name="Spackman E."/>
            <person name="Goraichik I."/>
            <person name="Dimitrov K.M."/>
            <person name="Suarez D.L."/>
            <person name="Swayne D.E."/>
        </authorList>
    </citation>
    <scope>NUCLEOTIDE SEQUENCE [LARGE SCALE GENOMIC DNA]</scope>
    <source>
        <strain evidence="2 3">CGMCC 1.12644</strain>
    </source>
</reference>
<sequence length="130" mass="14400">MIEVPLHEVAHGRAGDKGNRLNISVIPYKPEAWPLLAEQLTEARVLEVFRHRGATAVRRYEMPRINAFNFVIDDVLEGGVNTALNLDGHGKTMSFRLLALPVRVDRTMLADASPWAEDTSPGDVAQAQKT</sequence>
<gene>
    <name evidence="2" type="ORF">SAMN06295998_12131</name>
</gene>
<evidence type="ECO:0000259" key="1">
    <source>
        <dbReference type="Pfam" id="PF23544"/>
    </source>
</evidence>
<evidence type="ECO:0000313" key="2">
    <source>
        <dbReference type="EMBL" id="SMD03987.1"/>
    </source>
</evidence>
<feature type="domain" description="AtuA-like ferredoxin-fold" evidence="1">
    <location>
        <begin position="4"/>
        <end position="102"/>
    </location>
</feature>
<accession>A0A1W2E3F2</accession>
<dbReference type="STRING" id="1387277.SAMN06295998_12131"/>
<dbReference type="AlphaFoldDB" id="A0A1W2E3F2"/>